<sequence length="281" mass="31185">MAVVLTPLPNPAINRPIIICATLNDVVCIPGVTGRLHAKDIRDSELLAIHEASVQGVQHELEVSKVNWRSLLQKESPPRNGHPVDAAVGDINAINYYLPVVFASLHVSRQMSLILYACNAINVMIFTTFAITAIDGRKRLMLWGAVWQGTCFALLAAGLAVGGRKCVRFVLDSHSVDVCNRGEYTALNRGAGLATATNWICNYAVVLVTPIGIRKIDWRYYIIYVVLNFHVFLWFPCVFEGQKSSGPEDMLKDGIVNEEYKARPDKGQSEWVESVDSRKMD</sequence>
<dbReference type="PANTHER" id="PTHR48022">
    <property type="entry name" value="PLASTIDIC GLUCOSE TRANSPORTER 4"/>
    <property type="match status" value="1"/>
</dbReference>
<dbReference type="GeneID" id="81354233"/>
<reference evidence="7" key="2">
    <citation type="journal article" date="2023" name="IMA Fungus">
        <title>Comparative genomic study of the Penicillium genus elucidates a diverse pangenome and 15 lateral gene transfer events.</title>
        <authorList>
            <person name="Petersen C."/>
            <person name="Sorensen T."/>
            <person name="Nielsen M.R."/>
            <person name="Sondergaard T.E."/>
            <person name="Sorensen J.L."/>
            <person name="Fitzpatrick D.A."/>
            <person name="Frisvad J.C."/>
            <person name="Nielsen K.L."/>
        </authorList>
    </citation>
    <scope>NUCLEOTIDE SEQUENCE</scope>
    <source>
        <strain evidence="7">IBT 30761</strain>
    </source>
</reference>
<evidence type="ECO:0000256" key="5">
    <source>
        <dbReference type="SAM" id="MobiDB-lite"/>
    </source>
</evidence>
<accession>A0A9W9KKX8</accession>
<dbReference type="SUPFAM" id="SSF103473">
    <property type="entry name" value="MFS general substrate transporter"/>
    <property type="match status" value="1"/>
</dbReference>
<dbReference type="EMBL" id="JAPQKI010000003">
    <property type="protein sequence ID" value="KAJ5110115.1"/>
    <property type="molecule type" value="Genomic_DNA"/>
</dbReference>
<protein>
    <submittedName>
        <fullName evidence="7">Uncharacterized protein</fullName>
    </submittedName>
</protein>
<dbReference type="InterPro" id="IPR050360">
    <property type="entry name" value="MFS_Sugar_Transporters"/>
</dbReference>
<feature type="region of interest" description="Disordered" evidence="5">
    <location>
        <begin position="262"/>
        <end position="281"/>
    </location>
</feature>
<name>A0A9W9KKX8_9EURO</name>
<dbReference type="GO" id="GO:0016020">
    <property type="term" value="C:membrane"/>
    <property type="evidence" value="ECO:0007669"/>
    <property type="project" value="UniProtKB-SubCell"/>
</dbReference>
<gene>
    <name evidence="7" type="ORF">N7532_002760</name>
</gene>
<evidence type="ECO:0000256" key="1">
    <source>
        <dbReference type="ARBA" id="ARBA00004141"/>
    </source>
</evidence>
<dbReference type="Proteomes" id="UP001149074">
    <property type="component" value="Unassembled WGS sequence"/>
</dbReference>
<evidence type="ECO:0000256" key="4">
    <source>
        <dbReference type="ARBA" id="ARBA00023136"/>
    </source>
</evidence>
<evidence type="ECO:0000256" key="6">
    <source>
        <dbReference type="SAM" id="Phobius"/>
    </source>
</evidence>
<comment type="subcellular location">
    <subcellularLocation>
        <location evidence="1">Membrane</location>
        <topology evidence="1">Multi-pass membrane protein</topology>
    </subcellularLocation>
</comment>
<feature type="transmembrane region" description="Helical" evidence="6">
    <location>
        <begin position="218"/>
        <end position="235"/>
    </location>
</feature>
<dbReference type="InterPro" id="IPR005828">
    <property type="entry name" value="MFS_sugar_transport-like"/>
</dbReference>
<organism evidence="7 8">
    <name type="scientific">Penicillium argentinense</name>
    <dbReference type="NCBI Taxonomy" id="1131581"/>
    <lineage>
        <taxon>Eukaryota</taxon>
        <taxon>Fungi</taxon>
        <taxon>Dikarya</taxon>
        <taxon>Ascomycota</taxon>
        <taxon>Pezizomycotina</taxon>
        <taxon>Eurotiomycetes</taxon>
        <taxon>Eurotiomycetidae</taxon>
        <taxon>Eurotiales</taxon>
        <taxon>Aspergillaceae</taxon>
        <taxon>Penicillium</taxon>
    </lineage>
</organism>
<keyword evidence="2 6" id="KW-0812">Transmembrane</keyword>
<keyword evidence="3 6" id="KW-1133">Transmembrane helix</keyword>
<evidence type="ECO:0000256" key="3">
    <source>
        <dbReference type="ARBA" id="ARBA00022989"/>
    </source>
</evidence>
<dbReference type="OrthoDB" id="6133115at2759"/>
<dbReference type="InterPro" id="IPR036259">
    <property type="entry name" value="MFS_trans_sf"/>
</dbReference>
<feature type="transmembrane region" description="Helical" evidence="6">
    <location>
        <begin position="140"/>
        <end position="161"/>
    </location>
</feature>
<dbReference type="RefSeq" id="XP_056478226.1">
    <property type="nucleotide sequence ID" value="XM_056615254.1"/>
</dbReference>
<keyword evidence="4 6" id="KW-0472">Membrane</keyword>
<dbReference type="Gene3D" id="1.20.1250.20">
    <property type="entry name" value="MFS general substrate transporter like domains"/>
    <property type="match status" value="2"/>
</dbReference>
<keyword evidence="8" id="KW-1185">Reference proteome</keyword>
<evidence type="ECO:0000313" key="7">
    <source>
        <dbReference type="EMBL" id="KAJ5110115.1"/>
    </source>
</evidence>
<comment type="caution">
    <text evidence="7">The sequence shown here is derived from an EMBL/GenBank/DDBJ whole genome shotgun (WGS) entry which is preliminary data.</text>
</comment>
<evidence type="ECO:0000256" key="2">
    <source>
        <dbReference type="ARBA" id="ARBA00022692"/>
    </source>
</evidence>
<reference evidence="7" key="1">
    <citation type="submission" date="2022-11" db="EMBL/GenBank/DDBJ databases">
        <authorList>
            <person name="Petersen C."/>
        </authorList>
    </citation>
    <scope>NUCLEOTIDE SEQUENCE</scope>
    <source>
        <strain evidence="7">IBT 30761</strain>
    </source>
</reference>
<dbReference type="Pfam" id="PF00083">
    <property type="entry name" value="Sugar_tr"/>
    <property type="match status" value="1"/>
</dbReference>
<feature type="transmembrane region" description="Helical" evidence="6">
    <location>
        <begin position="113"/>
        <end position="134"/>
    </location>
</feature>
<evidence type="ECO:0000313" key="8">
    <source>
        <dbReference type="Proteomes" id="UP001149074"/>
    </source>
</evidence>
<dbReference type="PANTHER" id="PTHR48022:SF2">
    <property type="entry name" value="PLASTIDIC GLUCOSE TRANSPORTER 4"/>
    <property type="match status" value="1"/>
</dbReference>
<proteinExistence type="predicted"/>
<dbReference type="AlphaFoldDB" id="A0A9W9KKX8"/>
<dbReference type="GO" id="GO:0005351">
    <property type="term" value="F:carbohydrate:proton symporter activity"/>
    <property type="evidence" value="ECO:0007669"/>
    <property type="project" value="TreeGrafter"/>
</dbReference>